<dbReference type="PANTHER" id="PTHR12271">
    <property type="entry name" value="POLY A POLYMERASE CID PAP -RELATED"/>
    <property type="match status" value="1"/>
</dbReference>
<evidence type="ECO:0000256" key="1">
    <source>
        <dbReference type="SAM" id="MobiDB-lite"/>
    </source>
</evidence>
<evidence type="ECO:0000313" key="4">
    <source>
        <dbReference type="Proteomes" id="UP000703269"/>
    </source>
</evidence>
<dbReference type="GO" id="GO:0010605">
    <property type="term" value="P:negative regulation of macromolecule metabolic process"/>
    <property type="evidence" value="ECO:0007669"/>
    <property type="project" value="UniProtKB-ARBA"/>
</dbReference>
<accession>A0A9P3LKC7</accession>
<proteinExistence type="predicted"/>
<dbReference type="CDD" id="cd05402">
    <property type="entry name" value="NT_PAP_TUTase"/>
    <property type="match status" value="1"/>
</dbReference>
<gene>
    <name evidence="3" type="ORF">PsYK624_144390</name>
</gene>
<dbReference type="GO" id="GO:0031123">
    <property type="term" value="P:RNA 3'-end processing"/>
    <property type="evidence" value="ECO:0007669"/>
    <property type="project" value="TreeGrafter"/>
</dbReference>
<reference evidence="3 4" key="1">
    <citation type="submission" date="2021-08" db="EMBL/GenBank/DDBJ databases">
        <title>Draft Genome Sequence of Phanerochaete sordida strain YK-624.</title>
        <authorList>
            <person name="Mori T."/>
            <person name="Dohra H."/>
            <person name="Suzuki T."/>
            <person name="Kawagishi H."/>
            <person name="Hirai H."/>
        </authorList>
    </citation>
    <scope>NUCLEOTIDE SEQUENCE [LARGE SCALE GENOMIC DNA]</scope>
    <source>
        <strain evidence="3 4">YK-624</strain>
    </source>
</reference>
<comment type="caution">
    <text evidence="3">The sequence shown here is derived from an EMBL/GenBank/DDBJ whole genome shotgun (WGS) entry which is preliminary data.</text>
</comment>
<evidence type="ECO:0000259" key="2">
    <source>
        <dbReference type="Pfam" id="PF22600"/>
    </source>
</evidence>
<dbReference type="PANTHER" id="PTHR12271:SF40">
    <property type="entry name" value="POLY(A) RNA POLYMERASE GLD2"/>
    <property type="match status" value="1"/>
</dbReference>
<dbReference type="OrthoDB" id="2274644at2759"/>
<feature type="domain" description="Poly(A) RNA polymerase mitochondrial-like central palm" evidence="2">
    <location>
        <begin position="84"/>
        <end position="210"/>
    </location>
</feature>
<dbReference type="Proteomes" id="UP000703269">
    <property type="component" value="Unassembled WGS sequence"/>
</dbReference>
<organism evidence="3 4">
    <name type="scientific">Phanerochaete sordida</name>
    <dbReference type="NCBI Taxonomy" id="48140"/>
    <lineage>
        <taxon>Eukaryota</taxon>
        <taxon>Fungi</taxon>
        <taxon>Dikarya</taxon>
        <taxon>Basidiomycota</taxon>
        <taxon>Agaricomycotina</taxon>
        <taxon>Agaricomycetes</taxon>
        <taxon>Polyporales</taxon>
        <taxon>Phanerochaetaceae</taxon>
        <taxon>Phanerochaete</taxon>
    </lineage>
</organism>
<keyword evidence="4" id="KW-1185">Reference proteome</keyword>
<dbReference type="InterPro" id="IPR043519">
    <property type="entry name" value="NT_sf"/>
</dbReference>
<name>A0A9P3LKC7_9APHY</name>
<dbReference type="InterPro" id="IPR054708">
    <property type="entry name" value="MTPAP-like_central"/>
</dbReference>
<protein>
    <submittedName>
        <fullName evidence="3">PAP associated domain-containing protein</fullName>
    </submittedName>
</protein>
<dbReference type="Gene3D" id="1.10.1410.10">
    <property type="match status" value="1"/>
</dbReference>
<dbReference type="Pfam" id="PF22600">
    <property type="entry name" value="MTPAP-like_central"/>
    <property type="match status" value="1"/>
</dbReference>
<feature type="region of interest" description="Disordered" evidence="1">
    <location>
        <begin position="29"/>
        <end position="65"/>
    </location>
</feature>
<dbReference type="SUPFAM" id="SSF81301">
    <property type="entry name" value="Nucleotidyltransferase"/>
    <property type="match status" value="1"/>
</dbReference>
<dbReference type="EMBL" id="BPQB01000084">
    <property type="protein sequence ID" value="GJE98215.1"/>
    <property type="molecule type" value="Genomic_DNA"/>
</dbReference>
<dbReference type="SUPFAM" id="SSF81631">
    <property type="entry name" value="PAP/OAS1 substrate-binding domain"/>
    <property type="match status" value="1"/>
</dbReference>
<sequence>MRQFPWPAQILGKRNHFSSPIIYEPCRRSLSDNHAQPRPHAARDQSRPRGNKNPSYLLTGLPGGSGPAIREFERLPEWPRMPPRLVQDRAATVLQVQDAVQQEYGYGYKVRPFGSTCYGADTVESDIDLVILDPNNPKGFAPGAAKKGRIYNVNHLGKVLRRAGFHVDKVISKASVPIVKFRHREYNISCDINVNEQLGWRNTQLLKAYCTTMPLLPYVIRAVKDWAARRKWAPFINSYTMSLMAIGLFQAHGALPNLQKGPSTLSPNAPSSVFYSRVSKGPALLCDTRFNHKEEGWLPRLFLGSQEDALYLWYRYWGYEHSYLDCAMDIRLGGLVRRHRQYFKDTKYKPPPTPEEREENTVDMLRELDEEEVAAAAEEATEAQGVNEFDEPLTITEGDEPTAWMQHPLIVRDPFLLMKNCTARLSIPGLQQFQADCRVEADGLAERLKVGSSFEVLSKLPPPTPLSTP</sequence>
<dbReference type="GO" id="GO:0016779">
    <property type="term" value="F:nucleotidyltransferase activity"/>
    <property type="evidence" value="ECO:0007669"/>
    <property type="project" value="UniProtKB-ARBA"/>
</dbReference>
<dbReference type="AlphaFoldDB" id="A0A9P3LKC7"/>
<evidence type="ECO:0000313" key="3">
    <source>
        <dbReference type="EMBL" id="GJE98215.1"/>
    </source>
</evidence>
<dbReference type="Gene3D" id="3.30.460.10">
    <property type="entry name" value="Beta Polymerase, domain 2"/>
    <property type="match status" value="1"/>
</dbReference>